<evidence type="ECO:0000313" key="6">
    <source>
        <dbReference type="Proteomes" id="UP000199541"/>
    </source>
</evidence>
<reference evidence="5 6" key="2">
    <citation type="submission" date="2016-10" db="EMBL/GenBank/DDBJ databases">
        <authorList>
            <person name="Varghese N."/>
            <person name="Submissions S."/>
        </authorList>
    </citation>
    <scope>NUCLEOTIDE SEQUENCE [LARGE SCALE GENOMIC DNA]</scope>
    <source>
        <strain evidence="5 6">DSM 24802</strain>
    </source>
</reference>
<keyword evidence="1" id="KW-0808">Transferase</keyword>
<reference evidence="4" key="1">
    <citation type="journal article" date="2014" name="Int. J. Syst. Evol. Microbiol.">
        <title>Complete genome sequence of Corynebacterium casei LMG S-19264T (=DSM 44701T), isolated from a smear-ripened cheese.</title>
        <authorList>
            <consortium name="US DOE Joint Genome Institute (JGI-PGF)"/>
            <person name="Walter F."/>
            <person name="Albersmeier A."/>
            <person name="Kalinowski J."/>
            <person name="Ruckert C."/>
        </authorList>
    </citation>
    <scope>NUCLEOTIDE SEQUENCE</scope>
    <source>
        <strain evidence="4">CGMCC 1.10859</strain>
    </source>
</reference>
<dbReference type="PANTHER" id="PTHR43877:SF1">
    <property type="entry name" value="ACETYLTRANSFERASE"/>
    <property type="match status" value="1"/>
</dbReference>
<evidence type="ECO:0000313" key="5">
    <source>
        <dbReference type="EMBL" id="SDW48650.1"/>
    </source>
</evidence>
<organism evidence="4 7">
    <name type="scientific">Allgaiera indica</name>
    <dbReference type="NCBI Taxonomy" id="765699"/>
    <lineage>
        <taxon>Bacteria</taxon>
        <taxon>Pseudomonadati</taxon>
        <taxon>Pseudomonadota</taxon>
        <taxon>Alphaproteobacteria</taxon>
        <taxon>Rhodobacterales</taxon>
        <taxon>Paracoccaceae</taxon>
        <taxon>Allgaiera</taxon>
    </lineage>
</organism>
<dbReference type="InterPro" id="IPR050832">
    <property type="entry name" value="Bact_Acetyltransf"/>
</dbReference>
<dbReference type="SUPFAM" id="SSF55729">
    <property type="entry name" value="Acyl-CoA N-acyltransferases (Nat)"/>
    <property type="match status" value="1"/>
</dbReference>
<dbReference type="InterPro" id="IPR000182">
    <property type="entry name" value="GNAT_dom"/>
</dbReference>
<proteinExistence type="predicted"/>
<name>A0AAN4UMV0_9RHOB</name>
<dbReference type="GO" id="GO:0016747">
    <property type="term" value="F:acyltransferase activity, transferring groups other than amino-acyl groups"/>
    <property type="evidence" value="ECO:0007669"/>
    <property type="project" value="InterPro"/>
</dbReference>
<evidence type="ECO:0000313" key="7">
    <source>
        <dbReference type="Proteomes" id="UP000634647"/>
    </source>
</evidence>
<dbReference type="RefSeq" id="WP_035842558.1">
    <property type="nucleotide sequence ID" value="NZ_BNAB01000001.1"/>
</dbReference>
<keyword evidence="6" id="KW-1185">Reference proteome</keyword>
<evidence type="ECO:0000256" key="2">
    <source>
        <dbReference type="ARBA" id="ARBA00023315"/>
    </source>
</evidence>
<evidence type="ECO:0000256" key="1">
    <source>
        <dbReference type="ARBA" id="ARBA00022679"/>
    </source>
</evidence>
<comment type="caution">
    <text evidence="4">The sequence shown here is derived from an EMBL/GenBank/DDBJ whole genome shotgun (WGS) entry which is preliminary data.</text>
</comment>
<dbReference type="Pfam" id="PF00583">
    <property type="entry name" value="Acetyltransf_1"/>
    <property type="match status" value="1"/>
</dbReference>
<dbReference type="Gene3D" id="3.40.630.30">
    <property type="match status" value="1"/>
</dbReference>
<evidence type="ECO:0000259" key="3">
    <source>
        <dbReference type="PROSITE" id="PS51186"/>
    </source>
</evidence>
<dbReference type="Proteomes" id="UP000634647">
    <property type="component" value="Unassembled WGS sequence"/>
</dbReference>
<dbReference type="EMBL" id="BNAB01000001">
    <property type="protein sequence ID" value="GHD98366.1"/>
    <property type="molecule type" value="Genomic_DNA"/>
</dbReference>
<dbReference type="EMBL" id="FNOB01000004">
    <property type="protein sequence ID" value="SDW48650.1"/>
    <property type="molecule type" value="Genomic_DNA"/>
</dbReference>
<dbReference type="AlphaFoldDB" id="A0AAN4UMV0"/>
<dbReference type="Proteomes" id="UP000199541">
    <property type="component" value="Unassembled WGS sequence"/>
</dbReference>
<evidence type="ECO:0000313" key="4">
    <source>
        <dbReference type="EMBL" id="GHD98366.1"/>
    </source>
</evidence>
<dbReference type="PROSITE" id="PS51186">
    <property type="entry name" value="GNAT"/>
    <property type="match status" value="1"/>
</dbReference>
<protein>
    <submittedName>
        <fullName evidence="5">Acetyltransferase (GNAT) family protein</fullName>
    </submittedName>
    <submittedName>
        <fullName evidence="4">N-acetyltransferase</fullName>
    </submittedName>
</protein>
<sequence length="238" mass="25510">MTRPDIAALCDVVDATWPPAAFHRTGPWVVREGRGGGQRVSAATAAGPVTEADLDSAIARQRALGQTPIFMIRPGDEALDGWLAARGFRVKDPVVLYLAPVAALAEAIPQVTAMTVWPPLQIQREIWEQGGIGAARLAVMERAEGPRTAILSRRADKPAGTGFVAIHDGVAMVHALEVSANRRRLGAGRYIMRCAANWARAQGAEWLSLAVTEANLGARALYASLGMEEVGNYHYRVP</sequence>
<feature type="domain" description="N-acetyltransferase" evidence="3">
    <location>
        <begin position="106"/>
        <end position="238"/>
    </location>
</feature>
<gene>
    <name evidence="4" type="primary">yobR</name>
    <name evidence="4" type="ORF">GCM10008024_01590</name>
    <name evidence="5" type="ORF">SAMN05444006_10455</name>
</gene>
<keyword evidence="2" id="KW-0012">Acyltransferase</keyword>
<dbReference type="CDD" id="cd04301">
    <property type="entry name" value="NAT_SF"/>
    <property type="match status" value="1"/>
</dbReference>
<dbReference type="PANTHER" id="PTHR43877">
    <property type="entry name" value="AMINOALKYLPHOSPHONATE N-ACETYLTRANSFERASE-RELATED-RELATED"/>
    <property type="match status" value="1"/>
</dbReference>
<dbReference type="InterPro" id="IPR016181">
    <property type="entry name" value="Acyl_CoA_acyltransferase"/>
</dbReference>
<reference evidence="4" key="3">
    <citation type="submission" date="2023-06" db="EMBL/GenBank/DDBJ databases">
        <authorList>
            <person name="Sun Q."/>
            <person name="Zhou Y."/>
        </authorList>
    </citation>
    <scope>NUCLEOTIDE SEQUENCE</scope>
    <source>
        <strain evidence="4">CGMCC 1.10859</strain>
    </source>
</reference>
<accession>A0AAN4UMV0</accession>